<feature type="signal peptide" evidence="2">
    <location>
        <begin position="1"/>
        <end position="25"/>
    </location>
</feature>
<dbReference type="Gene3D" id="3.30.10.20">
    <property type="match status" value="1"/>
</dbReference>
<reference evidence="3 4" key="1">
    <citation type="submission" date="2019-06" db="EMBL/GenBank/DDBJ databases">
        <title>Whole genome shotgun sequence of Cellulomonas uda NBRC 3747.</title>
        <authorList>
            <person name="Hosoyama A."/>
            <person name="Uohara A."/>
            <person name="Ohji S."/>
            <person name="Ichikawa N."/>
        </authorList>
    </citation>
    <scope>NUCLEOTIDE SEQUENCE [LARGE SCALE GENOMIC DNA]</scope>
    <source>
        <strain evidence="3 4">NBRC 3747</strain>
    </source>
</reference>
<feature type="region of interest" description="Disordered" evidence="1">
    <location>
        <begin position="40"/>
        <end position="83"/>
    </location>
</feature>
<name>A0A4Y3KFC7_CELUD</name>
<dbReference type="InterPro" id="IPR005543">
    <property type="entry name" value="PASTA_dom"/>
</dbReference>
<keyword evidence="2" id="KW-0732">Signal</keyword>
<evidence type="ECO:0000313" key="3">
    <source>
        <dbReference type="EMBL" id="GEA82376.1"/>
    </source>
</evidence>
<dbReference type="PROSITE" id="PS51257">
    <property type="entry name" value="PROKAR_LIPOPROTEIN"/>
    <property type="match status" value="1"/>
</dbReference>
<dbReference type="CDD" id="cd06577">
    <property type="entry name" value="PASTA_pknB"/>
    <property type="match status" value="1"/>
</dbReference>
<protein>
    <recommendedName>
        <fullName evidence="5">PASTA domain-containing protein</fullName>
    </recommendedName>
</protein>
<gene>
    <name evidence="3" type="ORF">CUD01_28200</name>
</gene>
<sequence>MRIAPSRALTIAAFAAAMSFVSACAGEPAPAETVYVTVEPAPVAPSKEPADDPSTPEATTEPINDPAADPTADAPEEPAAETFTMPPLVGVNLQLAQDTLQALGSWFMDQEDASGLGRMQINDSNWTVCAQDPGPGSVVPVETVVTLSSVKLDETCP</sequence>
<organism evidence="3 4">
    <name type="scientific">Cellulomonas uda</name>
    <dbReference type="NCBI Taxonomy" id="1714"/>
    <lineage>
        <taxon>Bacteria</taxon>
        <taxon>Bacillati</taxon>
        <taxon>Actinomycetota</taxon>
        <taxon>Actinomycetes</taxon>
        <taxon>Micrococcales</taxon>
        <taxon>Cellulomonadaceae</taxon>
        <taxon>Cellulomonas</taxon>
    </lineage>
</organism>
<dbReference type="Proteomes" id="UP000315842">
    <property type="component" value="Unassembled WGS sequence"/>
</dbReference>
<evidence type="ECO:0008006" key="5">
    <source>
        <dbReference type="Google" id="ProtNLM"/>
    </source>
</evidence>
<evidence type="ECO:0000256" key="2">
    <source>
        <dbReference type="SAM" id="SignalP"/>
    </source>
</evidence>
<dbReference type="EMBL" id="BJLP01000058">
    <property type="protein sequence ID" value="GEA82376.1"/>
    <property type="molecule type" value="Genomic_DNA"/>
</dbReference>
<proteinExistence type="predicted"/>
<feature type="chain" id="PRO_5039225073" description="PASTA domain-containing protein" evidence="2">
    <location>
        <begin position="26"/>
        <end position="157"/>
    </location>
</feature>
<comment type="caution">
    <text evidence="3">The sequence shown here is derived from an EMBL/GenBank/DDBJ whole genome shotgun (WGS) entry which is preliminary data.</text>
</comment>
<accession>A0A4Y3KFC7</accession>
<evidence type="ECO:0000313" key="4">
    <source>
        <dbReference type="Proteomes" id="UP000315842"/>
    </source>
</evidence>
<dbReference type="RefSeq" id="WP_141322085.1">
    <property type="nucleotide sequence ID" value="NZ_BJLP01000058.1"/>
</dbReference>
<evidence type="ECO:0000256" key="1">
    <source>
        <dbReference type="SAM" id="MobiDB-lite"/>
    </source>
</evidence>
<keyword evidence="4" id="KW-1185">Reference proteome</keyword>
<dbReference type="AlphaFoldDB" id="A0A4Y3KFC7"/>